<organism evidence="2 3">
    <name type="scientific">Flammeovirga aprica JL-4</name>
    <dbReference type="NCBI Taxonomy" id="694437"/>
    <lineage>
        <taxon>Bacteria</taxon>
        <taxon>Pseudomonadati</taxon>
        <taxon>Bacteroidota</taxon>
        <taxon>Cytophagia</taxon>
        <taxon>Cytophagales</taxon>
        <taxon>Flammeovirgaceae</taxon>
        <taxon>Flammeovirga</taxon>
    </lineage>
</organism>
<keyword evidence="1" id="KW-1133">Transmembrane helix</keyword>
<feature type="transmembrane region" description="Helical" evidence="1">
    <location>
        <begin position="7"/>
        <end position="24"/>
    </location>
</feature>
<evidence type="ECO:0000313" key="3">
    <source>
        <dbReference type="Proteomes" id="UP000576082"/>
    </source>
</evidence>
<sequence>MCCIKSPILKLVAAGIFMTLIAFYCKHQDEQKTSQKNNATEEVNYIHQ</sequence>
<name>A0A7X9XAQ2_9BACT</name>
<dbReference type="RefSeq" id="WP_169658108.1">
    <property type="nucleotide sequence ID" value="NZ_JABANE010000050.1"/>
</dbReference>
<dbReference type="AlphaFoldDB" id="A0A7X9XAQ2"/>
<dbReference type="EMBL" id="JABANE010000050">
    <property type="protein sequence ID" value="NME69853.1"/>
    <property type="molecule type" value="Genomic_DNA"/>
</dbReference>
<reference evidence="2 3" key="1">
    <citation type="submission" date="2020-04" db="EMBL/GenBank/DDBJ databases">
        <title>Flammeovirga sp. SR4, a novel species isolated from seawater.</title>
        <authorList>
            <person name="Wang X."/>
        </authorList>
    </citation>
    <scope>NUCLEOTIDE SEQUENCE [LARGE SCALE GENOMIC DNA]</scope>
    <source>
        <strain evidence="2 3">ATCC 23126</strain>
    </source>
</reference>
<proteinExistence type="predicted"/>
<evidence type="ECO:0000256" key="1">
    <source>
        <dbReference type="SAM" id="Phobius"/>
    </source>
</evidence>
<keyword evidence="1" id="KW-0812">Transmembrane</keyword>
<dbReference type="Proteomes" id="UP000576082">
    <property type="component" value="Unassembled WGS sequence"/>
</dbReference>
<keyword evidence="3" id="KW-1185">Reference proteome</keyword>
<comment type="caution">
    <text evidence="2">The sequence shown here is derived from an EMBL/GenBank/DDBJ whole genome shotgun (WGS) entry which is preliminary data.</text>
</comment>
<evidence type="ECO:0000313" key="2">
    <source>
        <dbReference type="EMBL" id="NME69853.1"/>
    </source>
</evidence>
<protein>
    <submittedName>
        <fullName evidence="2">Uncharacterized protein</fullName>
    </submittedName>
</protein>
<accession>A0A7X9XAQ2</accession>
<gene>
    <name evidence="2" type="ORF">HHU12_17890</name>
</gene>
<keyword evidence="1" id="KW-0472">Membrane</keyword>